<dbReference type="Gene3D" id="1.10.1740.10">
    <property type="match status" value="1"/>
</dbReference>
<keyword evidence="3" id="KW-1185">Reference proteome</keyword>
<accession>A0ABS4III4</accession>
<dbReference type="Gene3D" id="1.10.10.10">
    <property type="entry name" value="Winged helix-like DNA-binding domain superfamily/Winged helix DNA-binding domain"/>
    <property type="match status" value="1"/>
</dbReference>
<dbReference type="InterPro" id="IPR013325">
    <property type="entry name" value="RNA_pol_sigma_r2"/>
</dbReference>
<protein>
    <submittedName>
        <fullName evidence="2">RNA polymerase sigma factor (Sigma-70 family)</fullName>
    </submittedName>
</protein>
<dbReference type="InterPro" id="IPR036388">
    <property type="entry name" value="WH-like_DNA-bd_sf"/>
</dbReference>
<dbReference type="EMBL" id="JAGGKX010000017">
    <property type="protein sequence ID" value="MBP1970758.1"/>
    <property type="molecule type" value="Genomic_DNA"/>
</dbReference>
<name>A0ABS4III4_9BACI</name>
<dbReference type="Pfam" id="PF04542">
    <property type="entry name" value="Sigma70_r2"/>
    <property type="match status" value="1"/>
</dbReference>
<comment type="caution">
    <text evidence="2">The sequence shown here is derived from an EMBL/GenBank/DDBJ whole genome shotgun (WGS) entry which is preliminary data.</text>
</comment>
<evidence type="ECO:0000313" key="3">
    <source>
        <dbReference type="Proteomes" id="UP001519345"/>
    </source>
</evidence>
<reference evidence="2 3" key="1">
    <citation type="submission" date="2021-03" db="EMBL/GenBank/DDBJ databases">
        <title>Genomic Encyclopedia of Type Strains, Phase IV (KMG-IV): sequencing the most valuable type-strain genomes for metagenomic binning, comparative biology and taxonomic classification.</title>
        <authorList>
            <person name="Goeker M."/>
        </authorList>
    </citation>
    <scope>NUCLEOTIDE SEQUENCE [LARGE SCALE GENOMIC DNA]</scope>
    <source>
        <strain evidence="2 3">DSM 25609</strain>
    </source>
</reference>
<dbReference type="SUPFAM" id="SSF88946">
    <property type="entry name" value="Sigma2 domain of RNA polymerase sigma factors"/>
    <property type="match status" value="1"/>
</dbReference>
<dbReference type="InterPro" id="IPR014284">
    <property type="entry name" value="RNA_pol_sigma-70_dom"/>
</dbReference>
<sequence length="186" mass="22670">MRKQYLGLSFEEVVEQNEARIYYQLHDLRITDHHEEFYQEGLYAMWEAYQTYQLDKGSMGTYFNYMIRNRIIDLMRKNRLDRDHDTFFYHEETKRYESGNRWRDRDLPALDLMGIPIDDAYLWEQVKGMLTVNQWKWMHYYILLDMPIKEIATREGVSINAVKGWARLAKRRLMNTAFKDLVLDSM</sequence>
<organism evidence="2 3">
    <name type="scientific">Virgibacillus natechei</name>
    <dbReference type="NCBI Taxonomy" id="1216297"/>
    <lineage>
        <taxon>Bacteria</taxon>
        <taxon>Bacillati</taxon>
        <taxon>Bacillota</taxon>
        <taxon>Bacilli</taxon>
        <taxon>Bacillales</taxon>
        <taxon>Bacillaceae</taxon>
        <taxon>Virgibacillus</taxon>
    </lineage>
</organism>
<gene>
    <name evidence="2" type="ORF">J2Z83_002894</name>
</gene>
<dbReference type="NCBIfam" id="TIGR02937">
    <property type="entry name" value="sigma70-ECF"/>
    <property type="match status" value="1"/>
</dbReference>
<dbReference type="Proteomes" id="UP001519345">
    <property type="component" value="Unassembled WGS sequence"/>
</dbReference>
<feature type="domain" description="RNA polymerase sigma-70 region 2" evidence="1">
    <location>
        <begin position="19"/>
        <end position="79"/>
    </location>
</feature>
<evidence type="ECO:0000313" key="2">
    <source>
        <dbReference type="EMBL" id="MBP1970758.1"/>
    </source>
</evidence>
<dbReference type="InterPro" id="IPR013324">
    <property type="entry name" value="RNA_pol_sigma_r3/r4-like"/>
</dbReference>
<dbReference type="InterPro" id="IPR007627">
    <property type="entry name" value="RNA_pol_sigma70_r2"/>
</dbReference>
<dbReference type="SUPFAM" id="SSF88659">
    <property type="entry name" value="Sigma3 and sigma4 domains of RNA polymerase sigma factors"/>
    <property type="match status" value="1"/>
</dbReference>
<proteinExistence type="predicted"/>
<evidence type="ECO:0000259" key="1">
    <source>
        <dbReference type="Pfam" id="PF04542"/>
    </source>
</evidence>
<dbReference type="RefSeq" id="WP_209463860.1">
    <property type="nucleotide sequence ID" value="NZ_CP110224.1"/>
</dbReference>